<dbReference type="OrthoDB" id="5524878at2"/>
<gene>
    <name evidence="3" type="ORF">D0Q02_26880</name>
</gene>
<accession>A0A372FS41</accession>
<dbReference type="Gene3D" id="3.40.1350.120">
    <property type="match status" value="1"/>
</dbReference>
<feature type="domain" description="tRNA nuclease CdiA C-terminal" evidence="2">
    <location>
        <begin position="47"/>
        <end position="126"/>
    </location>
</feature>
<name>A0A372FS41_9ACTN</name>
<feature type="region of interest" description="Disordered" evidence="1">
    <location>
        <begin position="18"/>
        <end position="49"/>
    </location>
</feature>
<dbReference type="Pfam" id="PF18451">
    <property type="entry name" value="CdiA_C"/>
    <property type="match status" value="1"/>
</dbReference>
<dbReference type="GO" id="GO:0004549">
    <property type="term" value="F:tRNA-specific ribonuclease activity"/>
    <property type="evidence" value="ECO:0007669"/>
    <property type="project" value="InterPro"/>
</dbReference>
<keyword evidence="4" id="KW-1185">Reference proteome</keyword>
<sequence>MAQRSVQLENECADTVAGKGYRLHQNPTKQEVADARADTRDTGDPDKNPDYLIEGHVFDCYSPTASKPVRGIWSEVTHKVDEQQTQRVVLNLQDWRGDPAALRKQFDDWPIPGLKELVAVTPSREIVQIVRRD</sequence>
<organism evidence="3 4">
    <name type="scientific">Micromonospora craniellae</name>
    <dbReference type="NCBI Taxonomy" id="2294034"/>
    <lineage>
        <taxon>Bacteria</taxon>
        <taxon>Bacillati</taxon>
        <taxon>Actinomycetota</taxon>
        <taxon>Actinomycetes</taxon>
        <taxon>Micromonosporales</taxon>
        <taxon>Micromonosporaceae</taxon>
        <taxon>Micromonospora</taxon>
    </lineage>
</organism>
<dbReference type="InterPro" id="IPR040559">
    <property type="entry name" value="CdiA_C"/>
</dbReference>
<dbReference type="InterPro" id="IPR033806">
    <property type="entry name" value="CDI_toxin_Bp1026b-like"/>
</dbReference>
<dbReference type="AlphaFoldDB" id="A0A372FS41"/>
<evidence type="ECO:0000313" key="3">
    <source>
        <dbReference type="EMBL" id="RFS43602.1"/>
    </source>
</evidence>
<dbReference type="Proteomes" id="UP000262621">
    <property type="component" value="Unassembled WGS sequence"/>
</dbReference>
<evidence type="ECO:0000259" key="2">
    <source>
        <dbReference type="Pfam" id="PF18451"/>
    </source>
</evidence>
<comment type="caution">
    <text evidence="3">The sequence shown here is derived from an EMBL/GenBank/DDBJ whole genome shotgun (WGS) entry which is preliminary data.</text>
</comment>
<dbReference type="EMBL" id="QVFU01000052">
    <property type="protein sequence ID" value="RFS43602.1"/>
    <property type="molecule type" value="Genomic_DNA"/>
</dbReference>
<protein>
    <recommendedName>
        <fullName evidence="2">tRNA nuclease CdiA C-terminal domain-containing protein</fullName>
    </recommendedName>
</protein>
<dbReference type="RefSeq" id="WP_117230795.1">
    <property type="nucleotide sequence ID" value="NZ_CP061725.1"/>
</dbReference>
<dbReference type="CDD" id="cd13442">
    <property type="entry name" value="CDI_toxin_Bp1026b-like"/>
    <property type="match status" value="1"/>
</dbReference>
<reference evidence="3 4" key="1">
    <citation type="submission" date="2018-08" db="EMBL/GenBank/DDBJ databases">
        <title>Verrucosispora craniellae sp. nov., isolated from a marine sponge in the South China Sea.</title>
        <authorList>
            <person name="Li L."/>
            <person name="Lin H.W."/>
        </authorList>
    </citation>
    <scope>NUCLEOTIDE SEQUENCE [LARGE SCALE GENOMIC DNA]</scope>
    <source>
        <strain evidence="3 4">LHW63014</strain>
    </source>
</reference>
<proteinExistence type="predicted"/>
<evidence type="ECO:0000256" key="1">
    <source>
        <dbReference type="SAM" id="MobiDB-lite"/>
    </source>
</evidence>
<evidence type="ECO:0000313" key="4">
    <source>
        <dbReference type="Proteomes" id="UP000262621"/>
    </source>
</evidence>
<feature type="compositionally biased region" description="Basic and acidic residues" evidence="1">
    <location>
        <begin position="31"/>
        <end position="49"/>
    </location>
</feature>